<organism evidence="2 3">
    <name type="scientific">Sphenostylis stenocarpa</name>
    <dbReference type="NCBI Taxonomy" id="92480"/>
    <lineage>
        <taxon>Eukaryota</taxon>
        <taxon>Viridiplantae</taxon>
        <taxon>Streptophyta</taxon>
        <taxon>Embryophyta</taxon>
        <taxon>Tracheophyta</taxon>
        <taxon>Spermatophyta</taxon>
        <taxon>Magnoliopsida</taxon>
        <taxon>eudicotyledons</taxon>
        <taxon>Gunneridae</taxon>
        <taxon>Pentapetalae</taxon>
        <taxon>rosids</taxon>
        <taxon>fabids</taxon>
        <taxon>Fabales</taxon>
        <taxon>Fabaceae</taxon>
        <taxon>Papilionoideae</taxon>
        <taxon>50 kb inversion clade</taxon>
        <taxon>NPAAA clade</taxon>
        <taxon>indigoferoid/millettioid clade</taxon>
        <taxon>Phaseoleae</taxon>
        <taxon>Sphenostylis</taxon>
    </lineage>
</organism>
<protein>
    <submittedName>
        <fullName evidence="2">Uncharacterized protein</fullName>
    </submittedName>
</protein>
<name>A0AA87BBZ1_9FABA</name>
<evidence type="ECO:0000256" key="1">
    <source>
        <dbReference type="SAM" id="MobiDB-lite"/>
    </source>
</evidence>
<sequence length="82" mass="9501">MENSEIRKRSVADKQHATSNERVNKWRPRGVCIIRSSNTITLAKLHILLQLISKFDLTFFTTSEGIAPVRTHPLKHEFTRND</sequence>
<dbReference type="Proteomes" id="UP001189624">
    <property type="component" value="Chromosome 10"/>
</dbReference>
<feature type="region of interest" description="Disordered" evidence="1">
    <location>
        <begin position="1"/>
        <end position="22"/>
    </location>
</feature>
<reference evidence="2" key="1">
    <citation type="submission" date="2023-10" db="EMBL/GenBank/DDBJ databases">
        <authorList>
            <person name="Domelevo Entfellner J.-B."/>
        </authorList>
    </citation>
    <scope>NUCLEOTIDE SEQUENCE</scope>
</reference>
<accession>A0AA87BBZ1</accession>
<proteinExistence type="predicted"/>
<evidence type="ECO:0000313" key="2">
    <source>
        <dbReference type="EMBL" id="CAJ1977195.1"/>
    </source>
</evidence>
<evidence type="ECO:0000313" key="3">
    <source>
        <dbReference type="Proteomes" id="UP001189624"/>
    </source>
</evidence>
<keyword evidence="3" id="KW-1185">Reference proteome</keyword>
<dbReference type="AlphaFoldDB" id="A0AA87BBZ1"/>
<dbReference type="Gramene" id="rna-AYBTSS11_LOCUS29346">
    <property type="protein sequence ID" value="CAJ1977195.1"/>
    <property type="gene ID" value="gene-AYBTSS11_LOCUS29346"/>
</dbReference>
<feature type="compositionally biased region" description="Basic and acidic residues" evidence="1">
    <location>
        <begin position="1"/>
        <end position="16"/>
    </location>
</feature>
<dbReference type="EMBL" id="OY731407">
    <property type="protein sequence ID" value="CAJ1977195.1"/>
    <property type="molecule type" value="Genomic_DNA"/>
</dbReference>
<gene>
    <name evidence="2" type="ORF">AYBTSS11_LOCUS29346</name>
</gene>